<sequence>MVHLVTSVFLAVAAFSALCTAEDVVASCDEFSFANTTLNASCEDATNSTVVETSIDLRTCVGDNTHGQLQCSHSGGDSLASCSGCKILSPSEGNLTLSCSSCPNQFGNYAASSVNLDECLTNNNGTLACTNST</sequence>
<keyword evidence="4" id="KW-1185">Reference proteome</keyword>
<organism evidence="3 4">
    <name type="scientific">Scleroderma citrinum Foug A</name>
    <dbReference type="NCBI Taxonomy" id="1036808"/>
    <lineage>
        <taxon>Eukaryota</taxon>
        <taxon>Fungi</taxon>
        <taxon>Dikarya</taxon>
        <taxon>Basidiomycota</taxon>
        <taxon>Agaricomycotina</taxon>
        <taxon>Agaricomycetes</taxon>
        <taxon>Agaricomycetidae</taxon>
        <taxon>Boletales</taxon>
        <taxon>Sclerodermatineae</taxon>
        <taxon>Sclerodermataceae</taxon>
        <taxon>Scleroderma</taxon>
    </lineage>
</organism>
<protein>
    <recommendedName>
        <fullName evidence="2">Cyanovirin-N domain-containing protein</fullName>
    </recommendedName>
</protein>
<dbReference type="EMBL" id="KN822211">
    <property type="protein sequence ID" value="KIM52402.1"/>
    <property type="molecule type" value="Genomic_DNA"/>
</dbReference>
<proteinExistence type="predicted"/>
<name>A0A0C2ZHX5_9AGAM</name>
<dbReference type="SUPFAM" id="SSF51322">
    <property type="entry name" value="Cyanovirin-N"/>
    <property type="match status" value="1"/>
</dbReference>
<keyword evidence="1" id="KW-0732">Signal</keyword>
<dbReference type="OrthoDB" id="5239998at2759"/>
<dbReference type="Proteomes" id="UP000053989">
    <property type="component" value="Unassembled WGS sequence"/>
</dbReference>
<dbReference type="InterPro" id="IPR036673">
    <property type="entry name" value="Cyanovirin-N_sf"/>
</dbReference>
<evidence type="ECO:0000259" key="2">
    <source>
        <dbReference type="SMART" id="SM01111"/>
    </source>
</evidence>
<feature type="signal peptide" evidence="1">
    <location>
        <begin position="1"/>
        <end position="21"/>
    </location>
</feature>
<dbReference type="HOGENOM" id="CLU_144945_1_2_1"/>
<feature type="domain" description="Cyanovirin-N" evidence="2">
    <location>
        <begin position="23"/>
        <end position="129"/>
    </location>
</feature>
<evidence type="ECO:0000313" key="4">
    <source>
        <dbReference type="Proteomes" id="UP000053989"/>
    </source>
</evidence>
<reference evidence="3 4" key="1">
    <citation type="submission" date="2014-04" db="EMBL/GenBank/DDBJ databases">
        <authorList>
            <consortium name="DOE Joint Genome Institute"/>
            <person name="Kuo A."/>
            <person name="Kohler A."/>
            <person name="Nagy L.G."/>
            <person name="Floudas D."/>
            <person name="Copeland A."/>
            <person name="Barry K.W."/>
            <person name="Cichocki N."/>
            <person name="Veneault-Fourrey C."/>
            <person name="LaButti K."/>
            <person name="Lindquist E.A."/>
            <person name="Lipzen A."/>
            <person name="Lundell T."/>
            <person name="Morin E."/>
            <person name="Murat C."/>
            <person name="Sun H."/>
            <person name="Tunlid A."/>
            <person name="Henrissat B."/>
            <person name="Grigoriev I.V."/>
            <person name="Hibbett D.S."/>
            <person name="Martin F."/>
            <person name="Nordberg H.P."/>
            <person name="Cantor M.N."/>
            <person name="Hua S.X."/>
        </authorList>
    </citation>
    <scope>NUCLEOTIDE SEQUENCE [LARGE SCALE GENOMIC DNA]</scope>
    <source>
        <strain evidence="3 4">Foug A</strain>
    </source>
</reference>
<dbReference type="SMART" id="SM01111">
    <property type="entry name" value="CVNH"/>
    <property type="match status" value="1"/>
</dbReference>
<dbReference type="InParanoid" id="A0A0C2ZHX5"/>
<evidence type="ECO:0000313" key="3">
    <source>
        <dbReference type="EMBL" id="KIM52402.1"/>
    </source>
</evidence>
<evidence type="ECO:0000256" key="1">
    <source>
        <dbReference type="SAM" id="SignalP"/>
    </source>
</evidence>
<gene>
    <name evidence="3" type="ORF">SCLCIDRAFT_1223751</name>
</gene>
<dbReference type="InterPro" id="IPR011058">
    <property type="entry name" value="Cyanovirin-N"/>
</dbReference>
<dbReference type="AlphaFoldDB" id="A0A0C2ZHX5"/>
<dbReference type="Gene3D" id="2.30.60.10">
    <property type="entry name" value="Cyanovirin-N"/>
    <property type="match status" value="1"/>
</dbReference>
<reference evidence="4" key="2">
    <citation type="submission" date="2015-01" db="EMBL/GenBank/DDBJ databases">
        <title>Evolutionary Origins and Diversification of the Mycorrhizal Mutualists.</title>
        <authorList>
            <consortium name="DOE Joint Genome Institute"/>
            <consortium name="Mycorrhizal Genomics Consortium"/>
            <person name="Kohler A."/>
            <person name="Kuo A."/>
            <person name="Nagy L.G."/>
            <person name="Floudas D."/>
            <person name="Copeland A."/>
            <person name="Barry K.W."/>
            <person name="Cichocki N."/>
            <person name="Veneault-Fourrey C."/>
            <person name="LaButti K."/>
            <person name="Lindquist E.A."/>
            <person name="Lipzen A."/>
            <person name="Lundell T."/>
            <person name="Morin E."/>
            <person name="Murat C."/>
            <person name="Riley R."/>
            <person name="Ohm R."/>
            <person name="Sun H."/>
            <person name="Tunlid A."/>
            <person name="Henrissat B."/>
            <person name="Grigoriev I.V."/>
            <person name="Hibbett D.S."/>
            <person name="Martin F."/>
        </authorList>
    </citation>
    <scope>NUCLEOTIDE SEQUENCE [LARGE SCALE GENOMIC DNA]</scope>
    <source>
        <strain evidence="4">Foug A</strain>
    </source>
</reference>
<accession>A0A0C2ZHX5</accession>
<dbReference type="Pfam" id="PF08881">
    <property type="entry name" value="CVNH"/>
    <property type="match status" value="1"/>
</dbReference>
<feature type="chain" id="PRO_5002160130" description="Cyanovirin-N domain-containing protein" evidence="1">
    <location>
        <begin position="22"/>
        <end position="133"/>
    </location>
</feature>